<proteinExistence type="predicted"/>
<dbReference type="AlphaFoldDB" id="B1YAV9"/>
<dbReference type="GO" id="GO:0009231">
    <property type="term" value="P:riboflavin biosynthetic process"/>
    <property type="evidence" value="ECO:0007669"/>
    <property type="project" value="UniProtKB-UniPathway"/>
</dbReference>
<dbReference type="NCBIfam" id="NF004437">
    <property type="entry name" value="PRK05773.1"/>
    <property type="match status" value="1"/>
</dbReference>
<dbReference type="PANTHER" id="PTHR21327">
    <property type="entry name" value="GTP CYCLOHYDROLASE II-RELATED"/>
    <property type="match status" value="1"/>
</dbReference>
<dbReference type="InterPro" id="IPR000422">
    <property type="entry name" value="DHBP_synthase_RibB"/>
</dbReference>
<protein>
    <submittedName>
        <fullName evidence="7">34-dihydroxy-2-butanone 4-phosphate synthase</fullName>
    </submittedName>
</protein>
<evidence type="ECO:0000256" key="4">
    <source>
        <dbReference type="ARBA" id="ARBA00022842"/>
    </source>
</evidence>
<dbReference type="InterPro" id="IPR017945">
    <property type="entry name" value="DHBP_synth_RibB-like_a/b_dom"/>
</dbReference>
<comment type="pathway">
    <text evidence="1">Cofactor biosynthesis; riboflavin biosynthesis.</text>
</comment>
<dbReference type="Proteomes" id="UP000001694">
    <property type="component" value="Chromosome"/>
</dbReference>
<dbReference type="SUPFAM" id="SSF55821">
    <property type="entry name" value="YrdC/RibB"/>
    <property type="match status" value="1"/>
</dbReference>
<keyword evidence="3" id="KW-0479">Metal-binding</keyword>
<keyword evidence="6" id="KW-0456">Lyase</keyword>
<keyword evidence="5" id="KW-0464">Manganese</keyword>
<dbReference type="eggNOG" id="arCOG01320">
    <property type="taxonomic scope" value="Archaea"/>
</dbReference>
<dbReference type="Pfam" id="PF00926">
    <property type="entry name" value="DHBP_synthase"/>
    <property type="match status" value="1"/>
</dbReference>
<reference evidence="7" key="1">
    <citation type="submission" date="2008-03" db="EMBL/GenBank/DDBJ databases">
        <title>Complete sequence of Thermoproteus neutrophilus V24Sta.</title>
        <authorList>
            <consortium name="US DOE Joint Genome Institute"/>
            <person name="Copeland A."/>
            <person name="Lucas S."/>
            <person name="Lapidus A."/>
            <person name="Glavina del Rio T."/>
            <person name="Dalin E."/>
            <person name="Tice H."/>
            <person name="Bruce D."/>
            <person name="Goodwin L."/>
            <person name="Pitluck S."/>
            <person name="Sims D."/>
            <person name="Brettin T."/>
            <person name="Detter J.C."/>
            <person name="Han C."/>
            <person name="Kuske C.R."/>
            <person name="Schmutz J."/>
            <person name="Larimer F."/>
            <person name="Land M."/>
            <person name="Hauser L."/>
            <person name="Kyrpides N."/>
            <person name="Mikhailova N."/>
            <person name="Biddle J.F."/>
            <person name="Zhang Z."/>
            <person name="Fitz-Gibbon S.T."/>
            <person name="Lowe T.M."/>
            <person name="Saltikov C."/>
            <person name="House C.H."/>
            <person name="Richardson P."/>
        </authorList>
    </citation>
    <scope>NUCLEOTIDE SEQUENCE [LARGE SCALE GENOMIC DNA]</scope>
    <source>
        <strain evidence="7">V24Sta</strain>
    </source>
</reference>
<dbReference type="GO" id="GO:0046872">
    <property type="term" value="F:metal ion binding"/>
    <property type="evidence" value="ECO:0007669"/>
    <property type="project" value="UniProtKB-KW"/>
</dbReference>
<keyword evidence="4" id="KW-0460">Magnesium</keyword>
<dbReference type="GeneID" id="6165317"/>
<sequence>MNPKFTVLLEEAIKALRAGRLVMLYDGDGREAEVDFVVRGDAVTPALVHWLRRNAGGLLCFVTTREVGEALGLEFLSEYYGRRGFSTRAPYGDEPAFMGYVNHVKTKTGIRDRDKALTVRELSRVVELALRNPEAAREEFAKSFYMPGHVPVLGGRLGARWGHTELALILAKAAGLPPALVIIEALGESQEALPLEDAEKLAEALGIPLVRGEEVKSLA</sequence>
<gene>
    <name evidence="7" type="ordered locus">Tneu_1741</name>
</gene>
<organism evidence="7 8">
    <name type="scientific">Pyrobaculum neutrophilum (strain DSM 2338 / JCM 9278 / NBRC 100436 / V24Sta)</name>
    <name type="common">Thermoproteus neutrophilus</name>
    <dbReference type="NCBI Taxonomy" id="444157"/>
    <lineage>
        <taxon>Archaea</taxon>
        <taxon>Thermoproteota</taxon>
        <taxon>Thermoprotei</taxon>
        <taxon>Thermoproteales</taxon>
        <taxon>Thermoproteaceae</taxon>
        <taxon>Pyrobaculum</taxon>
    </lineage>
</organism>
<dbReference type="GO" id="GO:0008686">
    <property type="term" value="F:3,4-dihydroxy-2-butanone-4-phosphate synthase activity"/>
    <property type="evidence" value="ECO:0007669"/>
    <property type="project" value="InterPro"/>
</dbReference>
<name>B1YAV9_PYRNV</name>
<dbReference type="STRING" id="444157.Tneu_1741"/>
<evidence type="ECO:0000256" key="6">
    <source>
        <dbReference type="ARBA" id="ARBA00023239"/>
    </source>
</evidence>
<evidence type="ECO:0000256" key="5">
    <source>
        <dbReference type="ARBA" id="ARBA00023211"/>
    </source>
</evidence>
<evidence type="ECO:0000313" key="8">
    <source>
        <dbReference type="Proteomes" id="UP000001694"/>
    </source>
</evidence>
<keyword evidence="8" id="KW-1185">Reference proteome</keyword>
<evidence type="ECO:0000256" key="2">
    <source>
        <dbReference type="ARBA" id="ARBA00022619"/>
    </source>
</evidence>
<dbReference type="UniPathway" id="UPA00275"/>
<dbReference type="EMBL" id="CP001014">
    <property type="protein sequence ID" value="ACB40659.1"/>
    <property type="molecule type" value="Genomic_DNA"/>
</dbReference>
<dbReference type="OrthoDB" id="25735at2157"/>
<dbReference type="RefSeq" id="WP_012351078.1">
    <property type="nucleotide sequence ID" value="NC_010525.1"/>
</dbReference>
<dbReference type="GO" id="GO:0005829">
    <property type="term" value="C:cytosol"/>
    <property type="evidence" value="ECO:0007669"/>
    <property type="project" value="TreeGrafter"/>
</dbReference>
<accession>B1YAV9</accession>
<dbReference type="PANTHER" id="PTHR21327:SF46">
    <property type="entry name" value="3,4-DIHYDROXY-2-BUTANONE 4-PHOSPHATE SYNTHASE"/>
    <property type="match status" value="1"/>
</dbReference>
<evidence type="ECO:0000256" key="1">
    <source>
        <dbReference type="ARBA" id="ARBA00005104"/>
    </source>
</evidence>
<dbReference type="Gene3D" id="3.90.870.10">
    <property type="entry name" value="DHBP synthase"/>
    <property type="match status" value="1"/>
</dbReference>
<dbReference type="HOGENOM" id="CLU_020273_3_2_2"/>
<dbReference type="KEGG" id="tne:Tneu_1741"/>
<evidence type="ECO:0000313" key="7">
    <source>
        <dbReference type="EMBL" id="ACB40659.1"/>
    </source>
</evidence>
<evidence type="ECO:0000256" key="3">
    <source>
        <dbReference type="ARBA" id="ARBA00022723"/>
    </source>
</evidence>
<keyword evidence="2" id="KW-0686">Riboflavin biosynthesis</keyword>